<dbReference type="NCBIfam" id="NF033564">
    <property type="entry name" value="transpos_ISAs1"/>
    <property type="match status" value="1"/>
</dbReference>
<comment type="caution">
    <text evidence="2">The sequence shown here is derived from an EMBL/GenBank/DDBJ whole genome shotgun (WGS) entry which is preliminary data.</text>
</comment>
<keyword evidence="3" id="KW-1185">Reference proteome</keyword>
<evidence type="ECO:0000313" key="3">
    <source>
        <dbReference type="Proteomes" id="UP000674425"/>
    </source>
</evidence>
<dbReference type="Pfam" id="PF13808">
    <property type="entry name" value="DDE_Tnp_1_assoc"/>
    <property type="match status" value="1"/>
</dbReference>
<feature type="domain" description="H repeat-associated protein N-terminal" evidence="1">
    <location>
        <begin position="6"/>
        <end position="91"/>
    </location>
</feature>
<dbReference type="InterPro" id="IPR051698">
    <property type="entry name" value="Transposase_11-like"/>
</dbReference>
<dbReference type="InterPro" id="IPR032806">
    <property type="entry name" value="YbfD_N"/>
</dbReference>
<dbReference type="EMBL" id="CAJNAU010000194">
    <property type="protein sequence ID" value="CAE6865237.1"/>
    <property type="molecule type" value="Genomic_DNA"/>
</dbReference>
<sequence length="179" mass="19978">MIFGGVFSELSDRRKARGKRYELEALLCAIVLSMLAGANSLRKIEAFIDERLEQLNRLLGPNWRKAPSWVGIRRFLLEIDENELESAIRAHAHAMASPPVGRQFIAIDGKALRGSASRVLDTPARQLVSAFDHDDLIVLGHIEVSDKSNEIPAAQALIESMGLPRRVFTLDALHCQKKR</sequence>
<dbReference type="PANTHER" id="PTHR30298:SF0">
    <property type="entry name" value="PROTEIN YBFL-RELATED"/>
    <property type="match status" value="1"/>
</dbReference>
<organism evidence="2 3">
    <name type="scientific">Paraburkholderia aspalathi</name>
    <dbReference type="NCBI Taxonomy" id="1324617"/>
    <lineage>
        <taxon>Bacteria</taxon>
        <taxon>Pseudomonadati</taxon>
        <taxon>Pseudomonadota</taxon>
        <taxon>Betaproteobacteria</taxon>
        <taxon>Burkholderiales</taxon>
        <taxon>Burkholderiaceae</taxon>
        <taxon>Paraburkholderia</taxon>
    </lineage>
</organism>
<accession>A0ABN7N9M4</accession>
<protein>
    <recommendedName>
        <fullName evidence="1">H repeat-associated protein N-terminal domain-containing protein</fullName>
    </recommendedName>
</protein>
<reference evidence="2 3" key="1">
    <citation type="submission" date="2021-02" db="EMBL/GenBank/DDBJ databases">
        <authorList>
            <person name="Vanwijnsberghe S."/>
        </authorList>
    </citation>
    <scope>NUCLEOTIDE SEQUENCE [LARGE SCALE GENOMIC DNA]</scope>
    <source>
        <strain evidence="2 3">R-69658</strain>
    </source>
</reference>
<proteinExistence type="predicted"/>
<name>A0ABN7N9M4_9BURK</name>
<dbReference type="Proteomes" id="UP000674425">
    <property type="component" value="Unassembled WGS sequence"/>
</dbReference>
<gene>
    <name evidence="2" type="ORF">R69658_07820</name>
</gene>
<dbReference type="PANTHER" id="PTHR30298">
    <property type="entry name" value="H REPEAT-ASSOCIATED PREDICTED TRANSPOSASE"/>
    <property type="match status" value="1"/>
</dbReference>
<evidence type="ECO:0000259" key="1">
    <source>
        <dbReference type="Pfam" id="PF13808"/>
    </source>
</evidence>
<evidence type="ECO:0000313" key="2">
    <source>
        <dbReference type="EMBL" id="CAE6865237.1"/>
    </source>
</evidence>
<dbReference type="InterPro" id="IPR047647">
    <property type="entry name" value="ISAs1_transpos"/>
</dbReference>